<evidence type="ECO:0000259" key="1">
    <source>
        <dbReference type="Pfam" id="PF01996"/>
    </source>
</evidence>
<accession>A0A497F1M1</accession>
<dbReference type="SUPFAM" id="SSF144010">
    <property type="entry name" value="CofE-like"/>
    <property type="match status" value="1"/>
</dbReference>
<dbReference type="Proteomes" id="UP000272051">
    <property type="component" value="Unassembled WGS sequence"/>
</dbReference>
<evidence type="ECO:0000313" key="3">
    <source>
        <dbReference type="Proteomes" id="UP000272051"/>
    </source>
</evidence>
<name>A0A497F1M1_9CREN</name>
<organism evidence="2 3">
    <name type="scientific">Thermoproteota archaeon</name>
    <dbReference type="NCBI Taxonomy" id="2056631"/>
    <lineage>
        <taxon>Archaea</taxon>
        <taxon>Thermoproteota</taxon>
    </lineage>
</organism>
<dbReference type="InterPro" id="IPR002847">
    <property type="entry name" value="F420-0_gamma-glut_ligase-dom"/>
</dbReference>
<gene>
    <name evidence="2" type="ORF">DRJ33_00820</name>
</gene>
<dbReference type="PANTHER" id="PTHR47917:SF1">
    <property type="entry name" value="COENZYME F420:L-GLUTAMATE LIGASE"/>
    <property type="match status" value="1"/>
</dbReference>
<feature type="domain" description="Coenzyme F420:L-glutamate ligase-like" evidence="1">
    <location>
        <begin position="9"/>
        <end position="254"/>
    </location>
</feature>
<comment type="caution">
    <text evidence="2">The sequence shown here is derived from an EMBL/GenBank/DDBJ whole genome shotgun (WGS) entry which is preliminary data.</text>
</comment>
<dbReference type="GO" id="GO:0052618">
    <property type="term" value="F:coenzyme F420-0:L-glutamate ligase activity"/>
    <property type="evidence" value="ECO:0007669"/>
    <property type="project" value="TreeGrafter"/>
</dbReference>
<dbReference type="Pfam" id="PF01996">
    <property type="entry name" value="F420_ligase"/>
    <property type="match status" value="1"/>
</dbReference>
<sequence>MMKAINLYGLTLPEINAGDDLSELIVEAAKRSGIDLENGDVVVIASKVVSKALGLVREVDGVKPGKRAVKIAKKAGVDARIVQLILEESDKLLFAIPVKKLVEKGVLDISKMSRDVERGYSALNLYPTVLIVERDKQLWSEAGIDQSNHPMGCCSIPPRSLDVVAKQLAEKIAEKTGKKVAVVVSDTELMPFGSLDFARGSYGILPISRKFGESDAYGKPKFGGLDHVAHEVCCAAALLMGQCAEGIPVVIIRGLKYEWFEGGLSDYTLASLDKMGDAIAEVFKATAKVFGLKHLLKLLLSIIS</sequence>
<dbReference type="EMBL" id="QMQX01000008">
    <property type="protein sequence ID" value="RLE53524.1"/>
    <property type="molecule type" value="Genomic_DNA"/>
</dbReference>
<reference evidence="2 3" key="1">
    <citation type="submission" date="2018-06" db="EMBL/GenBank/DDBJ databases">
        <title>Extensive metabolic versatility and redundancy in microbially diverse, dynamic hydrothermal sediments.</title>
        <authorList>
            <person name="Dombrowski N."/>
            <person name="Teske A."/>
            <person name="Baker B.J."/>
        </authorList>
    </citation>
    <scope>NUCLEOTIDE SEQUENCE [LARGE SCALE GENOMIC DNA]</scope>
    <source>
        <strain evidence="2">B34_G17</strain>
    </source>
</reference>
<dbReference type="Gene3D" id="3.30.1330.100">
    <property type="entry name" value="CofE-like"/>
    <property type="match status" value="2"/>
</dbReference>
<dbReference type="PANTHER" id="PTHR47917">
    <property type="match status" value="1"/>
</dbReference>
<proteinExistence type="predicted"/>
<evidence type="ECO:0000313" key="2">
    <source>
        <dbReference type="EMBL" id="RLE53524.1"/>
    </source>
</evidence>
<dbReference type="AlphaFoldDB" id="A0A497F1M1"/>
<protein>
    <recommendedName>
        <fullName evidence="1">Coenzyme F420:L-glutamate ligase-like domain-containing protein</fullName>
    </recommendedName>
</protein>